<dbReference type="InterPro" id="IPR046346">
    <property type="entry name" value="Aminoacid_DH-like_N_sf"/>
</dbReference>
<feature type="binding site" evidence="8">
    <location>
        <position position="61"/>
    </location>
    <ligand>
        <name>shikimate</name>
        <dbReference type="ChEBI" id="CHEBI:36208"/>
    </ligand>
</feature>
<feature type="binding site" evidence="8">
    <location>
        <begin position="149"/>
        <end position="154"/>
    </location>
    <ligand>
        <name>NADP(+)</name>
        <dbReference type="ChEBI" id="CHEBI:58349"/>
    </ligand>
</feature>
<dbReference type="FunFam" id="3.40.50.10860:FF:000006">
    <property type="entry name" value="Shikimate dehydrogenase (NADP(+))"/>
    <property type="match status" value="1"/>
</dbReference>
<dbReference type="InterPro" id="IPR011342">
    <property type="entry name" value="Shikimate_DH"/>
</dbReference>
<comment type="function">
    <text evidence="8">Involved in the biosynthesis of the chorismate, which leads to the biosynthesis of aromatic amino acids. Catalyzes the reversible NADPH linked reduction of 3-dehydroshikimate (DHSA) to yield shikimate (SA).</text>
</comment>
<dbReference type="GO" id="GO:0009423">
    <property type="term" value="P:chorismate biosynthetic process"/>
    <property type="evidence" value="ECO:0007669"/>
    <property type="project" value="UniProtKB-UniRule"/>
</dbReference>
<evidence type="ECO:0000313" key="12">
    <source>
        <dbReference type="EMBL" id="GAB54019.1"/>
    </source>
</evidence>
<dbReference type="Pfam" id="PF01488">
    <property type="entry name" value="Shikimate_DH"/>
    <property type="match status" value="1"/>
</dbReference>
<feature type="binding site" evidence="8">
    <location>
        <position position="86"/>
    </location>
    <ligand>
        <name>shikimate</name>
        <dbReference type="ChEBI" id="CHEBI:36208"/>
    </ligand>
</feature>
<proteinExistence type="inferred from homology"/>
<dbReference type="HAMAP" id="MF_00222">
    <property type="entry name" value="Shikimate_DH_AroE"/>
    <property type="match status" value="1"/>
</dbReference>
<comment type="catalytic activity">
    <reaction evidence="7 8">
        <text>shikimate + NADP(+) = 3-dehydroshikimate + NADPH + H(+)</text>
        <dbReference type="Rhea" id="RHEA:17737"/>
        <dbReference type="ChEBI" id="CHEBI:15378"/>
        <dbReference type="ChEBI" id="CHEBI:16630"/>
        <dbReference type="ChEBI" id="CHEBI:36208"/>
        <dbReference type="ChEBI" id="CHEBI:57783"/>
        <dbReference type="ChEBI" id="CHEBI:58349"/>
        <dbReference type="EC" id="1.1.1.25"/>
    </reaction>
</comment>
<dbReference type="SUPFAM" id="SSF53223">
    <property type="entry name" value="Aminoacid dehydrogenase-like, N-terminal domain"/>
    <property type="match status" value="1"/>
</dbReference>
<dbReference type="SUPFAM" id="SSF51735">
    <property type="entry name" value="NAD(P)-binding Rossmann-fold domains"/>
    <property type="match status" value="1"/>
</dbReference>
<dbReference type="GO" id="GO:0019632">
    <property type="term" value="P:shikimate metabolic process"/>
    <property type="evidence" value="ECO:0007669"/>
    <property type="project" value="InterPro"/>
</dbReference>
<dbReference type="eggNOG" id="COG0169">
    <property type="taxonomic scope" value="Bacteria"/>
</dbReference>
<dbReference type="GO" id="GO:0009073">
    <property type="term" value="P:aromatic amino acid family biosynthetic process"/>
    <property type="evidence" value="ECO:0007669"/>
    <property type="project" value="UniProtKB-KW"/>
</dbReference>
<evidence type="ECO:0000256" key="6">
    <source>
        <dbReference type="ARBA" id="ARBA00023141"/>
    </source>
</evidence>
<keyword evidence="3 8" id="KW-0028">Amino-acid biosynthesis</keyword>
<dbReference type="EC" id="1.1.1.25" evidence="2 8"/>
<evidence type="ECO:0000256" key="7">
    <source>
        <dbReference type="ARBA" id="ARBA00049442"/>
    </source>
</evidence>
<feature type="active site" description="Proton acceptor" evidence="8">
    <location>
        <position position="65"/>
    </location>
</feature>
<dbReference type="Gene3D" id="3.40.50.10860">
    <property type="entry name" value="Leucine Dehydrogenase, chain A, domain 1"/>
    <property type="match status" value="1"/>
</dbReference>
<feature type="binding site" evidence="8">
    <location>
        <position position="77"/>
    </location>
    <ligand>
        <name>NADP(+)</name>
        <dbReference type="ChEBI" id="CHEBI:58349"/>
    </ligand>
</feature>
<comment type="subunit">
    <text evidence="8">Homodimer.</text>
</comment>
<comment type="similarity">
    <text evidence="8">Belongs to the shikimate dehydrogenase family.</text>
</comment>
<evidence type="ECO:0000259" key="9">
    <source>
        <dbReference type="Pfam" id="PF01488"/>
    </source>
</evidence>
<reference evidence="12 13" key="1">
    <citation type="submission" date="2012-02" db="EMBL/GenBank/DDBJ databases">
        <title>Whole genome shotgun sequence of Escherichia hermannii NBRC 105704.</title>
        <authorList>
            <person name="Yoshida I."/>
            <person name="Hosoyama A."/>
            <person name="Tsuchikane K."/>
            <person name="Katsumata H."/>
            <person name="Yamazaki S."/>
            <person name="Fujita N."/>
        </authorList>
    </citation>
    <scope>NUCLEOTIDE SEQUENCE [LARGE SCALE GENOMIC DNA]</scope>
    <source>
        <strain evidence="12 13">NBRC 105704</strain>
    </source>
</reference>
<dbReference type="GO" id="GO:0004764">
    <property type="term" value="F:shikimate 3-dehydrogenase (NADP+) activity"/>
    <property type="evidence" value="ECO:0007669"/>
    <property type="project" value="UniProtKB-UniRule"/>
</dbReference>
<dbReference type="InterPro" id="IPR041121">
    <property type="entry name" value="SDH_C"/>
</dbReference>
<dbReference type="AlphaFoldDB" id="H5V7R1"/>
<dbReference type="CDD" id="cd01065">
    <property type="entry name" value="NAD_bind_Shikimate_DH"/>
    <property type="match status" value="1"/>
</dbReference>
<dbReference type="Proteomes" id="UP000010297">
    <property type="component" value="Unassembled WGS sequence"/>
</dbReference>
<comment type="pathway">
    <text evidence="1 8">Metabolic intermediate biosynthesis; chorismate biosynthesis; chorismate from D-erythrose 4-phosphate and phosphoenolpyruvate: step 4/7.</text>
</comment>
<evidence type="ECO:0000256" key="1">
    <source>
        <dbReference type="ARBA" id="ARBA00004871"/>
    </source>
</evidence>
<evidence type="ECO:0000256" key="2">
    <source>
        <dbReference type="ARBA" id="ARBA00012962"/>
    </source>
</evidence>
<organism evidence="12 13">
    <name type="scientific">Atlantibacter hermannii NBRC 105704</name>
    <dbReference type="NCBI Taxonomy" id="1115512"/>
    <lineage>
        <taxon>Bacteria</taxon>
        <taxon>Pseudomonadati</taxon>
        <taxon>Pseudomonadota</taxon>
        <taxon>Gammaproteobacteria</taxon>
        <taxon>Enterobacterales</taxon>
        <taxon>Enterobacteriaceae</taxon>
        <taxon>Atlantibacter</taxon>
    </lineage>
</organism>
<feature type="binding site" evidence="8">
    <location>
        <position position="102"/>
    </location>
    <ligand>
        <name>shikimate</name>
        <dbReference type="ChEBI" id="CHEBI:36208"/>
    </ligand>
</feature>
<evidence type="ECO:0000256" key="4">
    <source>
        <dbReference type="ARBA" id="ARBA00022857"/>
    </source>
</evidence>
<keyword evidence="4 8" id="KW-0521">NADP</keyword>
<sequence>METYAVFGNPIAHSKSPFIHRLFAEQCHITHPYGRVLAPIDSFIPTLNAFFEAGGKGANVTVPFKEEAFSRADELTERAALAGAVNTLKRLEDGRLLGDNTDGIGLLSDLERLQMIKTGSRVLLIGAGGAARGVLLPLLSLDCSVTITNRTFSRAQQLATLFRHTGSVSALEGEALADHTFDLIINATSSGLSGEIPGIPASLIQPHVYCYDMLYQHGLTPFLAWCETLGAKKMADGLGMLVGQAAHAFMLWHGRMPDVVPVIERLKQDLAA</sequence>
<dbReference type="NCBIfam" id="TIGR00507">
    <property type="entry name" value="aroE"/>
    <property type="match status" value="1"/>
</dbReference>
<name>H5V7R1_ATLHE</name>
<dbReference type="RefSeq" id="WP_002438670.1">
    <property type="nucleotide sequence ID" value="NZ_BAFF01000027.1"/>
</dbReference>
<dbReference type="EMBL" id="BAFF01000027">
    <property type="protein sequence ID" value="GAB54019.1"/>
    <property type="molecule type" value="Genomic_DNA"/>
</dbReference>
<dbReference type="Pfam" id="PF18317">
    <property type="entry name" value="SDH_C"/>
    <property type="match status" value="1"/>
</dbReference>
<evidence type="ECO:0000256" key="8">
    <source>
        <dbReference type="HAMAP-Rule" id="MF_00222"/>
    </source>
</evidence>
<feature type="domain" description="SDH C-terminal" evidence="11">
    <location>
        <begin position="237"/>
        <end position="266"/>
    </location>
</feature>
<feature type="domain" description="Quinate/shikimate 5-dehydrogenase/glutamyl-tRNA reductase" evidence="9">
    <location>
        <begin position="119"/>
        <end position="190"/>
    </location>
</feature>
<evidence type="ECO:0000256" key="3">
    <source>
        <dbReference type="ARBA" id="ARBA00022605"/>
    </source>
</evidence>
<feature type="binding site" evidence="8">
    <location>
        <position position="244"/>
    </location>
    <ligand>
        <name>shikimate</name>
        <dbReference type="ChEBI" id="CHEBI:36208"/>
    </ligand>
</feature>
<feature type="binding site" evidence="8">
    <location>
        <begin position="14"/>
        <end position="16"/>
    </location>
    <ligand>
        <name>shikimate</name>
        <dbReference type="ChEBI" id="CHEBI:36208"/>
    </ligand>
</feature>
<evidence type="ECO:0000256" key="5">
    <source>
        <dbReference type="ARBA" id="ARBA00023002"/>
    </source>
</evidence>
<dbReference type="InterPro" id="IPR022893">
    <property type="entry name" value="Shikimate_DH_fam"/>
</dbReference>
<dbReference type="GeneID" id="92830244"/>
<dbReference type="UniPathway" id="UPA00053">
    <property type="reaction ID" value="UER00087"/>
</dbReference>
<dbReference type="GO" id="GO:0008652">
    <property type="term" value="P:amino acid biosynthetic process"/>
    <property type="evidence" value="ECO:0007669"/>
    <property type="project" value="UniProtKB-KW"/>
</dbReference>
<dbReference type="PANTHER" id="PTHR21089:SF1">
    <property type="entry name" value="BIFUNCTIONAL 3-DEHYDROQUINATE DEHYDRATASE_SHIKIMATE DEHYDROGENASE, CHLOROPLASTIC"/>
    <property type="match status" value="1"/>
</dbReference>
<dbReference type="PANTHER" id="PTHR21089">
    <property type="entry name" value="SHIKIMATE DEHYDROGENASE"/>
    <property type="match status" value="1"/>
</dbReference>
<dbReference type="FunFam" id="3.40.50.720:FF:000104">
    <property type="entry name" value="Shikimate dehydrogenase (NADP(+))"/>
    <property type="match status" value="1"/>
</dbReference>
<gene>
    <name evidence="8 12" type="primary">aroE</name>
    <name evidence="12" type="ORF">EH105704_27_00030</name>
</gene>
<dbReference type="InterPro" id="IPR006151">
    <property type="entry name" value="Shikm_DH/Glu-tRNA_Rdtase"/>
</dbReference>
<feature type="binding site" evidence="8">
    <location>
        <position position="213"/>
    </location>
    <ligand>
        <name>NADP(+)</name>
        <dbReference type="ChEBI" id="CHEBI:58349"/>
    </ligand>
</feature>
<feature type="binding site" evidence="8">
    <location>
        <begin position="126"/>
        <end position="130"/>
    </location>
    <ligand>
        <name>NADP(+)</name>
        <dbReference type="ChEBI" id="CHEBI:58349"/>
    </ligand>
</feature>
<feature type="domain" description="Shikimate dehydrogenase substrate binding N-terminal" evidence="10">
    <location>
        <begin position="6"/>
        <end position="88"/>
    </location>
</feature>
<dbReference type="NCBIfam" id="NF001310">
    <property type="entry name" value="PRK00258.1-2"/>
    <property type="match status" value="1"/>
</dbReference>
<dbReference type="Pfam" id="PF08501">
    <property type="entry name" value="Shikimate_dh_N"/>
    <property type="match status" value="1"/>
</dbReference>
<keyword evidence="13" id="KW-1185">Reference proteome</keyword>
<dbReference type="GO" id="GO:0005829">
    <property type="term" value="C:cytosol"/>
    <property type="evidence" value="ECO:0007669"/>
    <property type="project" value="TreeGrafter"/>
</dbReference>
<evidence type="ECO:0000259" key="10">
    <source>
        <dbReference type="Pfam" id="PF08501"/>
    </source>
</evidence>
<keyword evidence="5 8" id="KW-0560">Oxidoreductase</keyword>
<evidence type="ECO:0000259" key="11">
    <source>
        <dbReference type="Pfam" id="PF18317"/>
    </source>
</evidence>
<dbReference type="Gene3D" id="3.40.50.720">
    <property type="entry name" value="NAD(P)-binding Rossmann-like Domain"/>
    <property type="match status" value="1"/>
</dbReference>
<dbReference type="InterPro" id="IPR036291">
    <property type="entry name" value="NAD(P)-bd_dom_sf"/>
</dbReference>
<comment type="caution">
    <text evidence="12">The sequence shown here is derived from an EMBL/GenBank/DDBJ whole genome shotgun (WGS) entry which is preliminary data.</text>
</comment>
<accession>H5V7R1</accession>
<evidence type="ECO:0000313" key="13">
    <source>
        <dbReference type="Proteomes" id="UP000010297"/>
    </source>
</evidence>
<protein>
    <recommendedName>
        <fullName evidence="2 8">Shikimate dehydrogenase (NADP(+))</fullName>
        <shortName evidence="8">SDH</shortName>
        <ecNumber evidence="2 8">1.1.1.25</ecNumber>
    </recommendedName>
</protein>
<dbReference type="GO" id="GO:0050661">
    <property type="term" value="F:NADP binding"/>
    <property type="evidence" value="ECO:0007669"/>
    <property type="project" value="InterPro"/>
</dbReference>
<dbReference type="InterPro" id="IPR013708">
    <property type="entry name" value="Shikimate_DH-bd_N"/>
</dbReference>
<feature type="binding site" evidence="8">
    <location>
        <position position="215"/>
    </location>
    <ligand>
        <name>shikimate</name>
        <dbReference type="ChEBI" id="CHEBI:36208"/>
    </ligand>
</feature>
<feature type="binding site" evidence="8">
    <location>
        <position position="237"/>
    </location>
    <ligand>
        <name>NADP(+)</name>
        <dbReference type="ChEBI" id="CHEBI:58349"/>
    </ligand>
</feature>
<keyword evidence="6 8" id="KW-0057">Aromatic amino acid biosynthesis</keyword>